<evidence type="ECO:0000256" key="1">
    <source>
        <dbReference type="SAM" id="Phobius"/>
    </source>
</evidence>
<organism evidence="2 3">
    <name type="scientific">Channa argus</name>
    <name type="common">Northern snakehead</name>
    <name type="synonym">Ophicephalus argus</name>
    <dbReference type="NCBI Taxonomy" id="215402"/>
    <lineage>
        <taxon>Eukaryota</taxon>
        <taxon>Metazoa</taxon>
        <taxon>Chordata</taxon>
        <taxon>Craniata</taxon>
        <taxon>Vertebrata</taxon>
        <taxon>Euteleostomi</taxon>
        <taxon>Actinopterygii</taxon>
        <taxon>Neopterygii</taxon>
        <taxon>Teleostei</taxon>
        <taxon>Neoteleostei</taxon>
        <taxon>Acanthomorphata</taxon>
        <taxon>Anabantaria</taxon>
        <taxon>Anabantiformes</taxon>
        <taxon>Channoidei</taxon>
        <taxon>Channidae</taxon>
        <taxon>Channa</taxon>
    </lineage>
</organism>
<feature type="transmembrane region" description="Helical" evidence="1">
    <location>
        <begin position="6"/>
        <end position="29"/>
    </location>
</feature>
<keyword evidence="1" id="KW-0472">Membrane</keyword>
<reference evidence="2 3" key="1">
    <citation type="submission" date="2019-02" db="EMBL/GenBank/DDBJ databases">
        <title>Opniocepnalus argus genome.</title>
        <authorList>
            <person name="Zhou C."/>
            <person name="Xiao S."/>
        </authorList>
    </citation>
    <scope>NUCLEOTIDE SEQUENCE [LARGE SCALE GENOMIC DNA]</scope>
    <source>
        <strain evidence="2">OARG1902GOOAL</strain>
        <tissue evidence="2">Muscle</tissue>
    </source>
</reference>
<dbReference type="Proteomes" id="UP000503349">
    <property type="component" value="Chromosome 4"/>
</dbReference>
<sequence>MSHAHTIVALLPTFCYNFVCTFTTPLYNVQWHRRMPVRLAWCHLCFCSFP</sequence>
<gene>
    <name evidence="2" type="ORF">EXN66_Car004558</name>
</gene>
<keyword evidence="1" id="KW-0812">Transmembrane</keyword>
<keyword evidence="1" id="KW-1133">Transmembrane helix</keyword>
<reference evidence="3" key="2">
    <citation type="submission" date="2019-02" db="EMBL/GenBank/DDBJ databases">
        <title>Opniocepnalus argus Var Kimnra genome.</title>
        <authorList>
            <person name="Zhou C."/>
            <person name="Xiao S."/>
        </authorList>
    </citation>
    <scope>NUCLEOTIDE SEQUENCE [LARGE SCALE GENOMIC DNA]</scope>
</reference>
<evidence type="ECO:0000313" key="2">
    <source>
        <dbReference type="EMBL" id="KAF3688886.1"/>
    </source>
</evidence>
<protein>
    <submittedName>
        <fullName evidence="2">Uncharacterized protein</fullName>
    </submittedName>
</protein>
<name>A0A6G1PFT1_CHAAH</name>
<accession>A0A6G1PFT1</accession>
<keyword evidence="3" id="KW-1185">Reference proteome</keyword>
<evidence type="ECO:0000313" key="3">
    <source>
        <dbReference type="Proteomes" id="UP000503349"/>
    </source>
</evidence>
<dbReference type="EMBL" id="CM015715">
    <property type="protein sequence ID" value="KAF3688886.1"/>
    <property type="molecule type" value="Genomic_DNA"/>
</dbReference>
<proteinExistence type="predicted"/>
<dbReference type="AlphaFoldDB" id="A0A6G1PFT1"/>